<proteinExistence type="predicted"/>
<feature type="region of interest" description="Disordered" evidence="1">
    <location>
        <begin position="1"/>
        <end position="32"/>
    </location>
</feature>
<evidence type="ECO:0000256" key="1">
    <source>
        <dbReference type="SAM" id="MobiDB-lite"/>
    </source>
</evidence>
<feature type="compositionally biased region" description="Low complexity" evidence="1">
    <location>
        <begin position="210"/>
        <end position="221"/>
    </location>
</feature>
<feature type="region of interest" description="Disordered" evidence="1">
    <location>
        <begin position="99"/>
        <end position="232"/>
    </location>
</feature>
<feature type="compositionally biased region" description="Polar residues" evidence="1">
    <location>
        <begin position="677"/>
        <end position="714"/>
    </location>
</feature>
<organism evidence="2 3">
    <name type="scientific">Cutaneotrichosporon oleaginosum</name>
    <dbReference type="NCBI Taxonomy" id="879819"/>
    <lineage>
        <taxon>Eukaryota</taxon>
        <taxon>Fungi</taxon>
        <taxon>Dikarya</taxon>
        <taxon>Basidiomycota</taxon>
        <taxon>Agaricomycotina</taxon>
        <taxon>Tremellomycetes</taxon>
        <taxon>Trichosporonales</taxon>
        <taxon>Trichosporonaceae</taxon>
        <taxon>Cutaneotrichosporon</taxon>
    </lineage>
</organism>
<feature type="compositionally biased region" description="Low complexity" evidence="1">
    <location>
        <begin position="534"/>
        <end position="554"/>
    </location>
</feature>
<feature type="compositionally biased region" description="Low complexity" evidence="1">
    <location>
        <begin position="332"/>
        <end position="364"/>
    </location>
</feature>
<feature type="compositionally biased region" description="Polar residues" evidence="1">
    <location>
        <begin position="776"/>
        <end position="785"/>
    </location>
</feature>
<feature type="compositionally biased region" description="Basic residues" evidence="1">
    <location>
        <begin position="441"/>
        <end position="451"/>
    </location>
</feature>
<dbReference type="OrthoDB" id="10677960at2759"/>
<feature type="compositionally biased region" description="Polar residues" evidence="1">
    <location>
        <begin position="125"/>
        <end position="140"/>
    </location>
</feature>
<feature type="compositionally biased region" description="Low complexity" evidence="1">
    <location>
        <begin position="1"/>
        <end position="23"/>
    </location>
</feature>
<keyword evidence="3" id="KW-1185">Reference proteome</keyword>
<gene>
    <name evidence="2" type="ORF">CC85DRAFT_326717</name>
</gene>
<feature type="compositionally biased region" description="Basic and acidic residues" evidence="1">
    <location>
        <begin position="302"/>
        <end position="312"/>
    </location>
</feature>
<feature type="region of interest" description="Disordered" evidence="1">
    <location>
        <begin position="280"/>
        <end position="397"/>
    </location>
</feature>
<dbReference type="AlphaFoldDB" id="A0A0J0XT90"/>
<name>A0A0J0XT90_9TREE</name>
<feature type="compositionally biased region" description="Low complexity" evidence="1">
    <location>
        <begin position="286"/>
        <end position="301"/>
    </location>
</feature>
<feature type="compositionally biased region" description="Low complexity" evidence="1">
    <location>
        <begin position="763"/>
        <end position="775"/>
    </location>
</feature>
<feature type="compositionally biased region" description="Basic and acidic residues" evidence="1">
    <location>
        <begin position="150"/>
        <end position="163"/>
    </location>
</feature>
<feature type="region of interest" description="Disordered" evidence="1">
    <location>
        <begin position="752"/>
        <end position="802"/>
    </location>
</feature>
<dbReference type="EMBL" id="KQ087188">
    <property type="protein sequence ID" value="KLT44308.1"/>
    <property type="molecule type" value="Genomic_DNA"/>
</dbReference>
<accession>A0A0J0XT90</accession>
<sequence length="802" mass="85013">MSSTSAATATTSRTTTTAADASSQSCRVANKKTALPATTTRAISYYDQRPSPIIHPVSILRKPSLPNLSSLAQVAAAAVPRLPQTTPIMSSPLSGHAGHSIAFPPLPPLPPFPRASDNVLRKSAPPTTQTSTLASGSQTTRIRPRRSRVSFRDEVDALEEQPRRRPTSHGPPSPILTPSRRPSADAEVAVRKATSVRPVLKRASSSTPLSSARRASESTTTPGPPTSIYDAFDAFRPQTLRYPRVSPALARLSDGGLSLTGAADTWSAGAIRRKQATIEATTSKLTASPSPSHASSTAAAASKDRESERDNRASTQTTSSRKARKPRSPIPSWSSTCPSLSSSSHRASVASTLTAPSMTSLLLSPPSPSDRYLPAMPTAPSFGEDGVPVSPLPAATEREVDSAALLVDGGYRAKRAAAEGASGGSYQRDTSQGHPLDPHHPRVHAPLRLRPRHSEPASFGSSAPSSYSVPRASERLLRLQNSLADLRMQRRASAKGNSPNSSSSSHRPKPLVSPAQRDSPRSGPPQPATPDAPAPSGTPSSVRSSFRVSRAPSPTFAELTRARPGRERDDHDADSDESDLDLSLPPLNAALRSRVIPSSSRLLVKMTQPSGAGATYDEKRDGLGWSGSESEEEEFSRTVARIARRKSGMPPPRQLSKRPSLPAGYLHRHSDFYGSGLASNQTSPSTASDSQTGGPPTPSVSERPSTSLGTSRPTHGTVALLSALVEQKYASRDVLPRPKRFVHGWGAPEVLLEDDWPPDNLASDDMSMSENSSSMTNVTTPTISKQAAPASTRLPRPLGRAW</sequence>
<feature type="compositionally biased region" description="Low complexity" evidence="1">
    <location>
        <begin position="456"/>
        <end position="471"/>
    </location>
</feature>
<feature type="compositionally biased region" description="Basic and acidic residues" evidence="1">
    <location>
        <begin position="560"/>
        <end position="571"/>
    </location>
</feature>
<feature type="compositionally biased region" description="Pro residues" evidence="1">
    <location>
        <begin position="522"/>
        <end position="533"/>
    </location>
</feature>
<feature type="region of interest" description="Disordered" evidence="1">
    <location>
        <begin position="606"/>
        <end position="714"/>
    </location>
</feature>
<dbReference type="Proteomes" id="UP000053611">
    <property type="component" value="Unassembled WGS sequence"/>
</dbReference>
<reference evidence="2 3" key="1">
    <citation type="submission" date="2015-03" db="EMBL/GenBank/DDBJ databases">
        <title>Genomics and transcriptomics of the oil-accumulating basidiomycete yeast T. oleaginosus allow insights into substrate utilization and the diverse evolutionary trajectories of mating systems in fungi.</title>
        <authorList>
            <consortium name="DOE Joint Genome Institute"/>
            <person name="Kourist R."/>
            <person name="Kracht O."/>
            <person name="Bracharz F."/>
            <person name="Lipzen A."/>
            <person name="Nolan M."/>
            <person name="Ohm R."/>
            <person name="Grigoriev I."/>
            <person name="Sun S."/>
            <person name="Heitman J."/>
            <person name="Bruck T."/>
            <person name="Nowrousian M."/>
        </authorList>
    </citation>
    <scope>NUCLEOTIDE SEQUENCE [LARGE SCALE GENOMIC DNA]</scope>
    <source>
        <strain evidence="2 3">IBC0246</strain>
    </source>
</reference>
<protein>
    <submittedName>
        <fullName evidence="2">Uncharacterized protein</fullName>
    </submittedName>
</protein>
<evidence type="ECO:0000313" key="3">
    <source>
        <dbReference type="Proteomes" id="UP000053611"/>
    </source>
</evidence>
<evidence type="ECO:0000313" key="2">
    <source>
        <dbReference type="EMBL" id="KLT44308.1"/>
    </source>
</evidence>
<feature type="region of interest" description="Disordered" evidence="1">
    <location>
        <begin position="414"/>
        <end position="588"/>
    </location>
</feature>
<feature type="compositionally biased region" description="Pro residues" evidence="1">
    <location>
        <begin position="104"/>
        <end position="113"/>
    </location>
</feature>
<feature type="compositionally biased region" description="Polar residues" evidence="1">
    <location>
        <begin position="424"/>
        <end position="433"/>
    </location>
</feature>